<reference evidence="1" key="2">
    <citation type="journal article" date="2015" name="Fish Shellfish Immunol.">
        <title>Early steps in the European eel (Anguilla anguilla)-Vibrio vulnificus interaction in the gills: Role of the RtxA13 toxin.</title>
        <authorList>
            <person name="Callol A."/>
            <person name="Pajuelo D."/>
            <person name="Ebbesson L."/>
            <person name="Teles M."/>
            <person name="MacKenzie S."/>
            <person name="Amaro C."/>
        </authorList>
    </citation>
    <scope>NUCLEOTIDE SEQUENCE</scope>
</reference>
<accession>A0A0E9P6V1</accession>
<reference evidence="1" key="1">
    <citation type="submission" date="2014-11" db="EMBL/GenBank/DDBJ databases">
        <authorList>
            <person name="Amaro Gonzalez C."/>
        </authorList>
    </citation>
    <scope>NUCLEOTIDE SEQUENCE</scope>
</reference>
<dbReference type="AlphaFoldDB" id="A0A0E9P6V1"/>
<dbReference type="EMBL" id="GBXM01108343">
    <property type="protein sequence ID" value="JAH00234.1"/>
    <property type="molecule type" value="Transcribed_RNA"/>
</dbReference>
<protein>
    <submittedName>
        <fullName evidence="1">Uncharacterized protein</fullName>
    </submittedName>
</protein>
<proteinExistence type="predicted"/>
<sequence length="56" mass="6926">MPYEVLRKKVRFFSLRRFILRLAYSEKKEMKNIQCNLFGIYDREKMLSYVPFLTTN</sequence>
<evidence type="ECO:0000313" key="1">
    <source>
        <dbReference type="EMBL" id="JAH00234.1"/>
    </source>
</evidence>
<name>A0A0E9P6V1_ANGAN</name>
<organism evidence="1">
    <name type="scientific">Anguilla anguilla</name>
    <name type="common">European freshwater eel</name>
    <name type="synonym">Muraena anguilla</name>
    <dbReference type="NCBI Taxonomy" id="7936"/>
    <lineage>
        <taxon>Eukaryota</taxon>
        <taxon>Metazoa</taxon>
        <taxon>Chordata</taxon>
        <taxon>Craniata</taxon>
        <taxon>Vertebrata</taxon>
        <taxon>Euteleostomi</taxon>
        <taxon>Actinopterygii</taxon>
        <taxon>Neopterygii</taxon>
        <taxon>Teleostei</taxon>
        <taxon>Anguilliformes</taxon>
        <taxon>Anguillidae</taxon>
        <taxon>Anguilla</taxon>
    </lineage>
</organism>